<name>K9AE15_9MICO</name>
<organism evidence="1 2">
    <name type="scientific">Brevibacterium casei S18</name>
    <dbReference type="NCBI Taxonomy" id="1229781"/>
    <lineage>
        <taxon>Bacteria</taxon>
        <taxon>Bacillati</taxon>
        <taxon>Actinomycetota</taxon>
        <taxon>Actinomycetes</taxon>
        <taxon>Micrococcales</taxon>
        <taxon>Brevibacteriaceae</taxon>
        <taxon>Brevibacterium</taxon>
    </lineage>
</organism>
<sequence>MLAQLRAATAGDPAAAWGVSEYLLPENDYSPSMLRSGTAQTESADFEETAIHLAMTAYATMQQAKGEPMHISDRSLGAAARMLGNHPDEPMDKGKVWERLSRLAQAQSVSGLQWQLRSIISLLKRRGIGLDFGKLADDLYFWQLPTSRVSVQRTWSRAFFKTVRPEAEGTTEPSETTSSD</sequence>
<dbReference type="Pfam" id="PF09485">
    <property type="entry name" value="CRISPR_Cse2"/>
    <property type="match status" value="1"/>
</dbReference>
<dbReference type="EMBL" id="AMSP01000015">
    <property type="protein sequence ID" value="EKU45569.1"/>
    <property type="molecule type" value="Genomic_DNA"/>
</dbReference>
<comment type="caution">
    <text evidence="1">The sequence shown here is derived from an EMBL/GenBank/DDBJ whole genome shotgun (WGS) entry which is preliminary data.</text>
</comment>
<dbReference type="InterPro" id="IPR038287">
    <property type="entry name" value="Cse2_sf"/>
</dbReference>
<keyword evidence="2" id="KW-1185">Reference proteome</keyword>
<dbReference type="InterPro" id="IPR013382">
    <property type="entry name" value="CRISPR-assoc_prot_Cse2"/>
</dbReference>
<protein>
    <submittedName>
        <fullName evidence="1">CRISPR-associated Cse2 family protein</fullName>
    </submittedName>
</protein>
<dbReference type="Gene3D" id="1.10.520.40">
    <property type="entry name" value="CRISPR-associated protein Cse2"/>
    <property type="match status" value="1"/>
</dbReference>
<accession>K9AE15</accession>
<evidence type="ECO:0000313" key="2">
    <source>
        <dbReference type="Proteomes" id="UP000009879"/>
    </source>
</evidence>
<dbReference type="NCBIfam" id="TIGR02548">
    <property type="entry name" value="casB_cse2"/>
    <property type="match status" value="1"/>
</dbReference>
<evidence type="ECO:0000313" key="1">
    <source>
        <dbReference type="EMBL" id="EKU45569.1"/>
    </source>
</evidence>
<dbReference type="CDD" id="cd09731">
    <property type="entry name" value="Cse2_I-E"/>
    <property type="match status" value="1"/>
</dbReference>
<reference evidence="1 2" key="1">
    <citation type="submission" date="2012-09" db="EMBL/GenBank/DDBJ databases">
        <title>Genome Sequence of Brevibacterium casei S18.</title>
        <authorList>
            <person name="Sharma R."/>
            <person name="Singh A."/>
            <person name="Jangir P.K."/>
        </authorList>
    </citation>
    <scope>NUCLEOTIDE SEQUENCE [LARGE SCALE GENOMIC DNA]</scope>
    <source>
        <strain evidence="1 2">S18</strain>
    </source>
</reference>
<dbReference type="Proteomes" id="UP000009879">
    <property type="component" value="Unassembled WGS sequence"/>
</dbReference>
<gene>
    <name evidence="1" type="ORF">C272_14528</name>
</gene>
<proteinExistence type="predicted"/>
<dbReference type="AlphaFoldDB" id="K9AE15"/>